<sequence>MTLGTEEDSAEDTDAELVPLSNESDLKAFIRGVWTVLTIGIGKVVVMIGAEFELIILKGTGVDGVLSGVREEHDGVNVLFDSLEHSFIERFRFNRSLDLLSSMFRAKYFSSPWSMVTIFLVNSLLKMSSALLLCVEDLRLCSEEFSLEGVLSSSMVFVSFLKSSIFL</sequence>
<dbReference type="EMBL" id="HBUF01592810">
    <property type="protein sequence ID" value="CAG6773902.1"/>
    <property type="molecule type" value="Transcribed_RNA"/>
</dbReference>
<proteinExistence type="predicted"/>
<dbReference type="EMBL" id="HBUF01253438">
    <property type="protein sequence ID" value="CAG6680863.1"/>
    <property type="molecule type" value="Transcribed_RNA"/>
</dbReference>
<protein>
    <submittedName>
        <fullName evidence="1">Uncharacterized protein</fullName>
    </submittedName>
</protein>
<dbReference type="EMBL" id="HBUF01156838">
    <property type="protein sequence ID" value="CAG6649306.1"/>
    <property type="molecule type" value="Transcribed_RNA"/>
</dbReference>
<name>A0A8D8TAM5_9HEMI</name>
<dbReference type="AlphaFoldDB" id="A0A8D8TAM5"/>
<dbReference type="EMBL" id="HBUF01156839">
    <property type="protein sequence ID" value="CAG6649307.1"/>
    <property type="molecule type" value="Transcribed_RNA"/>
</dbReference>
<dbReference type="EMBL" id="HBUF01407064">
    <property type="protein sequence ID" value="CAG6738280.1"/>
    <property type="molecule type" value="Transcribed_RNA"/>
</dbReference>
<dbReference type="EMBL" id="HBUF01253437">
    <property type="protein sequence ID" value="CAG6680862.1"/>
    <property type="molecule type" value="Transcribed_RNA"/>
</dbReference>
<dbReference type="EMBL" id="HBUF01407063">
    <property type="protein sequence ID" value="CAG6738279.1"/>
    <property type="molecule type" value="Transcribed_RNA"/>
</dbReference>
<reference evidence="1" key="1">
    <citation type="submission" date="2021-05" db="EMBL/GenBank/DDBJ databases">
        <authorList>
            <person name="Alioto T."/>
            <person name="Alioto T."/>
            <person name="Gomez Garrido J."/>
        </authorList>
    </citation>
    <scope>NUCLEOTIDE SEQUENCE</scope>
</reference>
<evidence type="ECO:0000313" key="1">
    <source>
        <dbReference type="EMBL" id="CAG6680862.1"/>
    </source>
</evidence>
<dbReference type="EMBL" id="HBUF01156840">
    <property type="protein sequence ID" value="CAG6649308.1"/>
    <property type="molecule type" value="Transcribed_RNA"/>
</dbReference>
<organism evidence="1">
    <name type="scientific">Cacopsylla melanoneura</name>
    <dbReference type="NCBI Taxonomy" id="428564"/>
    <lineage>
        <taxon>Eukaryota</taxon>
        <taxon>Metazoa</taxon>
        <taxon>Ecdysozoa</taxon>
        <taxon>Arthropoda</taxon>
        <taxon>Hexapoda</taxon>
        <taxon>Insecta</taxon>
        <taxon>Pterygota</taxon>
        <taxon>Neoptera</taxon>
        <taxon>Paraneoptera</taxon>
        <taxon>Hemiptera</taxon>
        <taxon>Sternorrhyncha</taxon>
        <taxon>Psylloidea</taxon>
        <taxon>Psyllidae</taxon>
        <taxon>Psyllinae</taxon>
        <taxon>Cacopsylla</taxon>
    </lineage>
</organism>
<dbReference type="EMBL" id="HBUF01592811">
    <property type="protein sequence ID" value="CAG6773903.1"/>
    <property type="molecule type" value="Transcribed_RNA"/>
</dbReference>
<accession>A0A8D8TAM5</accession>